<accession>A0A9W5YCH9</accession>
<dbReference type="PANTHER" id="PTHR45953">
    <property type="entry name" value="IDURONATE 2-SULFATASE"/>
    <property type="match status" value="1"/>
</dbReference>
<dbReference type="Proteomes" id="UP001144256">
    <property type="component" value="Unassembled WGS sequence"/>
</dbReference>
<sequence length="493" mass="57329">MKKNPNIVLITTDQHRADIRKSEGFEYDVMPFLDSLAKKGVDFKKSYTSMPLCAPARTSLTTGRYPTAAHVKVNPNLMDNYCSEDIYDVLHRNDYKIGLVGKDHTFREKDHDIFNLYYGIKELENDENNTEKQKAFDTYRKNLKHLADHKPTKFDVEDIEPYRLTSKAIEFIKNNQKDSFFLQLGMREPHNPFYAPEPYFSMFDPTPNETGKEDLVKKGDKYIWQRKIWEENITDFNKEIKRTKKNYCGMLKIIDEQIERVYNYLKENELLENTIIIYVSDHGDFFGEYGLIRKGPGLPEVLCRIPLIIVGPEIKAKEKKCMEHVSICDIMPTISEIIGEDISDGVQGKSILPILMDMDYPKCQYESVYIEQGAGGLYFKNEDIDNLTPENKGIAEAVTIDELNSVTQAGKMRAVIKNDWKLTFDMMGKGEMYNLIEDKYELNNLYDNKDCGIKKVELLEELLKSSIRASDDLPYSGTERHIIKRDKKRNYYQ</sequence>
<dbReference type="InterPro" id="IPR017850">
    <property type="entry name" value="Alkaline_phosphatase_core_sf"/>
</dbReference>
<dbReference type="SUPFAM" id="SSF53649">
    <property type="entry name" value="Alkaline phosphatase-like"/>
    <property type="match status" value="1"/>
</dbReference>
<dbReference type="GO" id="GO:0008484">
    <property type="term" value="F:sulfuric ester hydrolase activity"/>
    <property type="evidence" value="ECO:0007669"/>
    <property type="project" value="TreeGrafter"/>
</dbReference>
<dbReference type="AlphaFoldDB" id="A0A9W5YCH9"/>
<dbReference type="EMBL" id="BRLB01000017">
    <property type="protein sequence ID" value="GKX31462.1"/>
    <property type="molecule type" value="Genomic_DNA"/>
</dbReference>
<dbReference type="RefSeq" id="WP_281818547.1">
    <property type="nucleotide sequence ID" value="NZ_BRLB01000017.1"/>
</dbReference>
<evidence type="ECO:0000313" key="4">
    <source>
        <dbReference type="EMBL" id="GKX31462.1"/>
    </source>
</evidence>
<dbReference type="Pfam" id="PF00884">
    <property type="entry name" value="Sulfatase"/>
    <property type="match status" value="1"/>
</dbReference>
<dbReference type="GO" id="GO:0046872">
    <property type="term" value="F:metal ion binding"/>
    <property type="evidence" value="ECO:0007669"/>
    <property type="project" value="UniProtKB-KW"/>
</dbReference>
<feature type="domain" description="Sulfatase N-terminal" evidence="3">
    <location>
        <begin position="5"/>
        <end position="339"/>
    </location>
</feature>
<keyword evidence="1" id="KW-0479">Metal-binding</keyword>
<keyword evidence="5" id="KW-1185">Reference proteome</keyword>
<evidence type="ECO:0000256" key="2">
    <source>
        <dbReference type="ARBA" id="ARBA00022801"/>
    </source>
</evidence>
<comment type="caution">
    <text evidence="4">The sequence shown here is derived from an EMBL/GenBank/DDBJ whole genome shotgun (WGS) entry which is preliminary data.</text>
</comment>
<dbReference type="Gene3D" id="3.40.720.10">
    <property type="entry name" value="Alkaline Phosphatase, subunit A"/>
    <property type="match status" value="1"/>
</dbReference>
<dbReference type="PANTHER" id="PTHR45953:SF1">
    <property type="entry name" value="IDURONATE 2-SULFATASE"/>
    <property type="match status" value="1"/>
</dbReference>
<proteinExistence type="predicted"/>
<evidence type="ECO:0000313" key="5">
    <source>
        <dbReference type="Proteomes" id="UP001144256"/>
    </source>
</evidence>
<organism evidence="4 5">
    <name type="scientific">Vallitalea longa</name>
    <dbReference type="NCBI Taxonomy" id="2936439"/>
    <lineage>
        <taxon>Bacteria</taxon>
        <taxon>Bacillati</taxon>
        <taxon>Bacillota</taxon>
        <taxon>Clostridia</taxon>
        <taxon>Lachnospirales</taxon>
        <taxon>Vallitaleaceae</taxon>
        <taxon>Vallitalea</taxon>
    </lineage>
</organism>
<protein>
    <submittedName>
        <fullName evidence="4">Sulfatase</fullName>
    </submittedName>
</protein>
<gene>
    <name evidence="4" type="ORF">SH1V18_39420</name>
</gene>
<reference evidence="4" key="1">
    <citation type="submission" date="2022-06" db="EMBL/GenBank/DDBJ databases">
        <title>Vallitalea longa sp. nov., an anaerobic bacterium isolated from marine sediment.</title>
        <authorList>
            <person name="Hirano S."/>
            <person name="Terahara T."/>
            <person name="Mori K."/>
            <person name="Hamada M."/>
            <person name="Matsumoto R."/>
            <person name="Kobayashi T."/>
        </authorList>
    </citation>
    <scope>NUCLEOTIDE SEQUENCE</scope>
    <source>
        <strain evidence="4">SH18-1</strain>
    </source>
</reference>
<evidence type="ECO:0000256" key="1">
    <source>
        <dbReference type="ARBA" id="ARBA00022723"/>
    </source>
</evidence>
<evidence type="ECO:0000259" key="3">
    <source>
        <dbReference type="Pfam" id="PF00884"/>
    </source>
</evidence>
<dbReference type="InterPro" id="IPR000917">
    <property type="entry name" value="Sulfatase_N"/>
</dbReference>
<keyword evidence="2" id="KW-0378">Hydrolase</keyword>
<name>A0A9W5YCH9_9FIRM</name>
<dbReference type="GO" id="GO:0005737">
    <property type="term" value="C:cytoplasm"/>
    <property type="evidence" value="ECO:0007669"/>
    <property type="project" value="TreeGrafter"/>
</dbReference>